<organism evidence="1 2">
    <name type="scientific">Paraglaciecola hydrolytica</name>
    <dbReference type="NCBI Taxonomy" id="1799789"/>
    <lineage>
        <taxon>Bacteria</taxon>
        <taxon>Pseudomonadati</taxon>
        <taxon>Pseudomonadota</taxon>
        <taxon>Gammaproteobacteria</taxon>
        <taxon>Alteromonadales</taxon>
        <taxon>Alteromonadaceae</taxon>
        <taxon>Paraglaciecola</taxon>
    </lineage>
</organism>
<keyword evidence="2" id="KW-1185">Reference proteome</keyword>
<sequence>MQHEPEDNGAIKLNGDDVIAIQEAQKNSFWRRVQTSIMMTAALMISAGQWNDTKEIAITIYESILANFTHNIEYDQIKQINVGNSLEYVKSMVGEPYVIKRSKLNPEIQFHYYSKEKYDLTLVSQDEQIVGYTVISKVDDFTPIIPFAENLGSSTIEQANQDPRIYALDNSNLLYFIDSKMLGKQQMFLTQIRGYVEYGANLAPASATTMAREKVSEVLTSLIEKETYSATEEETLEAVHLVRSSIYPNFYSMTNIEPAFIAEALLTRYEYQQFTQS</sequence>
<dbReference type="OrthoDB" id="5917620at2"/>
<evidence type="ECO:0000313" key="1">
    <source>
        <dbReference type="EMBL" id="KXI29243.1"/>
    </source>
</evidence>
<dbReference type="AlphaFoldDB" id="A0A136A213"/>
<protein>
    <submittedName>
        <fullName evidence="1">Uncharacterized protein</fullName>
    </submittedName>
</protein>
<proteinExistence type="predicted"/>
<gene>
    <name evidence="1" type="ORF">AX660_13940</name>
</gene>
<name>A0A136A213_9ALTE</name>
<dbReference type="EMBL" id="LSNE01000005">
    <property type="protein sequence ID" value="KXI29243.1"/>
    <property type="molecule type" value="Genomic_DNA"/>
</dbReference>
<dbReference type="RefSeq" id="WP_068376417.1">
    <property type="nucleotide sequence ID" value="NZ_LSNE01000005.1"/>
</dbReference>
<evidence type="ECO:0000313" key="2">
    <source>
        <dbReference type="Proteomes" id="UP000070299"/>
    </source>
</evidence>
<dbReference type="NCBIfam" id="NF043066">
    <property type="entry name" value="ETEC_3214_dom"/>
    <property type="match status" value="1"/>
</dbReference>
<comment type="caution">
    <text evidence="1">The sequence shown here is derived from an EMBL/GenBank/DDBJ whole genome shotgun (WGS) entry which is preliminary data.</text>
</comment>
<dbReference type="STRING" id="1799789.AX660_13940"/>
<reference evidence="2" key="1">
    <citation type="submission" date="2016-02" db="EMBL/GenBank/DDBJ databases">
        <authorList>
            <person name="Schultz-Johansen M."/>
            <person name="Glaring M.A."/>
            <person name="Bech P.K."/>
            <person name="Stougaard P."/>
        </authorList>
    </citation>
    <scope>NUCLEOTIDE SEQUENCE [LARGE SCALE GENOMIC DNA]</scope>
    <source>
        <strain evidence="2">S66</strain>
    </source>
</reference>
<dbReference type="InterPro" id="IPR050010">
    <property type="entry name" value="ETEC_3214_dom"/>
</dbReference>
<dbReference type="Proteomes" id="UP000070299">
    <property type="component" value="Unassembled WGS sequence"/>
</dbReference>
<accession>A0A136A213</accession>